<feature type="transmembrane region" description="Helical" evidence="1">
    <location>
        <begin position="154"/>
        <end position="173"/>
    </location>
</feature>
<sequence>TIAYLGPSTCGSYVFFVLFGLYIAQHARYASGPSYRRLSRNVKATLWLVCFLTTVYAGVLFADSLYWTLTVKRSPDEIVLGVNLDAAVPIFDALVAVPLIQRPAVRRTFLAFTGFAILVSFAGAIMSCATTLMYFNDTIDNIAPFSYNTATAMWLWPAAIADILISACLWSTLRQRIQGYDHRTDSLLRMLMHTTLKTAAYTSIMALAGAAVATATDDISTYSLVPWAFFVPLPACYALSLYTTMSSRKEIEHYLYPTPTATPSMQR</sequence>
<feature type="domain" description="DUF6534" evidence="2">
    <location>
        <begin position="158"/>
        <end position="249"/>
    </location>
</feature>
<keyword evidence="4" id="KW-1185">Reference proteome</keyword>
<dbReference type="AlphaFoldDB" id="A0A5C5FVI7"/>
<evidence type="ECO:0000313" key="3">
    <source>
        <dbReference type="EMBL" id="TNY20359.1"/>
    </source>
</evidence>
<keyword evidence="1" id="KW-0472">Membrane</keyword>
<organism evidence="3 4">
    <name type="scientific">Rhodotorula diobovata</name>
    <dbReference type="NCBI Taxonomy" id="5288"/>
    <lineage>
        <taxon>Eukaryota</taxon>
        <taxon>Fungi</taxon>
        <taxon>Dikarya</taxon>
        <taxon>Basidiomycota</taxon>
        <taxon>Pucciniomycotina</taxon>
        <taxon>Microbotryomycetes</taxon>
        <taxon>Sporidiobolales</taxon>
        <taxon>Sporidiobolaceae</taxon>
        <taxon>Rhodotorula</taxon>
    </lineage>
</organism>
<protein>
    <recommendedName>
        <fullName evidence="2">DUF6534 domain-containing protein</fullName>
    </recommendedName>
</protein>
<proteinExistence type="predicted"/>
<keyword evidence="1" id="KW-0812">Transmembrane</keyword>
<feature type="transmembrane region" description="Helical" evidence="1">
    <location>
        <begin position="224"/>
        <end position="242"/>
    </location>
</feature>
<name>A0A5C5FVI7_9BASI</name>
<feature type="transmembrane region" description="Helical" evidence="1">
    <location>
        <begin position="78"/>
        <end position="97"/>
    </location>
</feature>
<keyword evidence="1" id="KW-1133">Transmembrane helix</keyword>
<evidence type="ECO:0000259" key="2">
    <source>
        <dbReference type="Pfam" id="PF20152"/>
    </source>
</evidence>
<dbReference type="OrthoDB" id="2527703at2759"/>
<feature type="transmembrane region" description="Helical" evidence="1">
    <location>
        <begin position="194"/>
        <end position="212"/>
    </location>
</feature>
<feature type="transmembrane region" description="Helical" evidence="1">
    <location>
        <begin position="109"/>
        <end position="134"/>
    </location>
</feature>
<comment type="caution">
    <text evidence="3">The sequence shown here is derived from an EMBL/GenBank/DDBJ whole genome shotgun (WGS) entry which is preliminary data.</text>
</comment>
<evidence type="ECO:0000313" key="4">
    <source>
        <dbReference type="Proteomes" id="UP000311382"/>
    </source>
</evidence>
<feature type="transmembrane region" description="Helical" evidence="1">
    <location>
        <begin position="45"/>
        <end position="66"/>
    </location>
</feature>
<feature type="transmembrane region" description="Helical" evidence="1">
    <location>
        <begin position="6"/>
        <end position="24"/>
    </location>
</feature>
<accession>A0A5C5FVI7</accession>
<dbReference type="EMBL" id="SOZI01000069">
    <property type="protein sequence ID" value="TNY20359.1"/>
    <property type="molecule type" value="Genomic_DNA"/>
</dbReference>
<feature type="non-terminal residue" evidence="3">
    <location>
        <position position="1"/>
    </location>
</feature>
<evidence type="ECO:0000256" key="1">
    <source>
        <dbReference type="SAM" id="Phobius"/>
    </source>
</evidence>
<dbReference type="Proteomes" id="UP000311382">
    <property type="component" value="Unassembled WGS sequence"/>
</dbReference>
<dbReference type="Pfam" id="PF20152">
    <property type="entry name" value="DUF6534"/>
    <property type="match status" value="1"/>
</dbReference>
<reference evidence="3 4" key="1">
    <citation type="submission" date="2019-03" db="EMBL/GenBank/DDBJ databases">
        <title>Rhodosporidium diobovatum UCD-FST 08-225 genome sequencing, assembly, and annotation.</title>
        <authorList>
            <person name="Fakankun I.U."/>
            <person name="Fristensky B."/>
            <person name="Levin D.B."/>
        </authorList>
    </citation>
    <scope>NUCLEOTIDE SEQUENCE [LARGE SCALE GENOMIC DNA]</scope>
    <source>
        <strain evidence="3 4">UCD-FST 08-225</strain>
    </source>
</reference>
<feature type="non-terminal residue" evidence="3">
    <location>
        <position position="267"/>
    </location>
</feature>
<dbReference type="InterPro" id="IPR045339">
    <property type="entry name" value="DUF6534"/>
</dbReference>
<gene>
    <name evidence="3" type="ORF">DMC30DRAFT_342367</name>
</gene>